<dbReference type="Gene3D" id="3.20.20.140">
    <property type="entry name" value="Metal-dependent hydrolases"/>
    <property type="match status" value="1"/>
</dbReference>
<dbReference type="InterPro" id="IPR051781">
    <property type="entry name" value="Metallo-dep_Hydrolase"/>
</dbReference>
<accession>A0A419R3J4</accession>
<evidence type="ECO:0000313" key="2">
    <source>
        <dbReference type="EMBL" id="RJX69098.1"/>
    </source>
</evidence>
<sequence length="946" mass="100470">MRGIVDAEPQAFGFRVIANGAGDNQHPAVGHPVVSDGFAVAFDRSGMIFNGVVFAHRYLRCFSDLARCYQRAGFVVVQRQCGNPRAPRAGDVVPAHPRAPALIGKGGIVPHDIADPAGFRGDGIGQCRQAVGHAIVRRGQARIAISGQHDIARPAMGARFQPNGRASAFGIGELAAGDRPHRHSGGENLGIGCGHEAPLGIDGDDLFPIGISDHQPPACARSGFRQYCSGIACRRRMRHLARRGGGGAGIGVSGHCQQGEGDGSGKGRSVHRARLSQHRAEASGGDTKICLCHNRAAWRVRADLQRIGVPGTLAACKTGEVPTMKRLALCIAALALSTAHAALAADAILIEGARVFDGTGAKARVADVLVEGERIVAVGSDIDVPADVERVDGTGKTLIPGLHDLHTHTRSPAYSAPEDLPKAWAGYLLAGVTSINDFSVSGEMIAPIREMVKSGDYWAPHLNEAIRFGVPGGHGTEYGWGNFFTMQVATPRAAHAEMPLALRYNPDMIKVFADGWRYGRDPDLMDMNEPTLAAIVADAHKQGKPVVTHTVRLEEAKVAAAAGVNAVGHGVGDALIDKELIDLMKKNRTAYIATLVVYEPQQTRTMSAAEMAELNPGERAREAAQAASDDRTVQPYDARRWTIMRDNIRRLKKAGVPVGIGTDAGIGGVYHGPGAVREIWWLTQLGYTPAQALVAATRTSAEIMRQDGDHGTIAPGMRADLVLVDGQPDKRIEDLWHVARVWVAGCEAPLAKLRALRDAPAMSAMPSVAMTGPIMTGARADGRTDLDTLPVATTDPGIDHSHLIAVHDAHAGDGEQWGEQGEGKHTFLAAQMGAAPRPYVQWVLPLTRGPIFVADARKFAGVEFKAQGTGQYRLVLESYGLSGGDWFAAPFKAGGGETTIRIPFSAFRSRDADAALDLSQLRALRIQLSGEAGGSASLRLGAVRFY</sequence>
<dbReference type="SUPFAM" id="SSF49785">
    <property type="entry name" value="Galactose-binding domain-like"/>
    <property type="match status" value="1"/>
</dbReference>
<dbReference type="InterPro" id="IPR006680">
    <property type="entry name" value="Amidohydro-rel"/>
</dbReference>
<dbReference type="Gene3D" id="2.30.40.10">
    <property type="entry name" value="Urease, subunit C, domain 1"/>
    <property type="match status" value="1"/>
</dbReference>
<reference evidence="2 3" key="1">
    <citation type="submission" date="2018-09" db="EMBL/GenBank/DDBJ databases">
        <title>Altererythrobacter sp.Ery1 and Ery12, the genome sequencing of novel strains in genus Alterythrobacter.</title>
        <authorList>
            <person name="Cheng H."/>
            <person name="Wu Y.-H."/>
            <person name="Fang C."/>
            <person name="Xu X.-W."/>
        </authorList>
    </citation>
    <scope>NUCLEOTIDE SEQUENCE [LARGE SCALE GENOMIC DNA]</scope>
    <source>
        <strain evidence="2 3">Ery12</strain>
    </source>
</reference>
<evidence type="ECO:0000259" key="1">
    <source>
        <dbReference type="Pfam" id="PF01979"/>
    </source>
</evidence>
<dbReference type="SUPFAM" id="SSF51556">
    <property type="entry name" value="Metallo-dependent hydrolases"/>
    <property type="match status" value="1"/>
</dbReference>
<dbReference type="PANTHER" id="PTHR43135:SF3">
    <property type="entry name" value="ALPHA-D-RIBOSE 1-METHYLPHOSPHONATE 5-TRIPHOSPHATE DIPHOSPHATASE"/>
    <property type="match status" value="1"/>
</dbReference>
<proteinExistence type="predicted"/>
<dbReference type="AlphaFoldDB" id="A0A419R3J4"/>
<organism evidence="2 3">
    <name type="scientific">Tsuneonella suprasediminis</name>
    <dbReference type="NCBI Taxonomy" id="2306996"/>
    <lineage>
        <taxon>Bacteria</taxon>
        <taxon>Pseudomonadati</taxon>
        <taxon>Pseudomonadota</taxon>
        <taxon>Alphaproteobacteria</taxon>
        <taxon>Sphingomonadales</taxon>
        <taxon>Erythrobacteraceae</taxon>
        <taxon>Tsuneonella</taxon>
    </lineage>
</organism>
<dbReference type="InterPro" id="IPR032466">
    <property type="entry name" value="Metal_Hydrolase"/>
</dbReference>
<evidence type="ECO:0000313" key="3">
    <source>
        <dbReference type="Proteomes" id="UP000284322"/>
    </source>
</evidence>
<dbReference type="GO" id="GO:0016810">
    <property type="term" value="F:hydrolase activity, acting on carbon-nitrogen (but not peptide) bonds"/>
    <property type="evidence" value="ECO:0007669"/>
    <property type="project" value="InterPro"/>
</dbReference>
<dbReference type="InterPro" id="IPR008979">
    <property type="entry name" value="Galactose-bd-like_sf"/>
</dbReference>
<protein>
    <recommendedName>
        <fullName evidence="1">Amidohydrolase-related domain-containing protein</fullName>
    </recommendedName>
</protein>
<dbReference type="PANTHER" id="PTHR43135">
    <property type="entry name" value="ALPHA-D-RIBOSE 1-METHYLPHOSPHONATE 5-TRIPHOSPHATE DIPHOSPHATASE"/>
    <property type="match status" value="1"/>
</dbReference>
<comment type="caution">
    <text evidence="2">The sequence shown here is derived from an EMBL/GenBank/DDBJ whole genome shotgun (WGS) entry which is preliminary data.</text>
</comment>
<dbReference type="Proteomes" id="UP000284322">
    <property type="component" value="Unassembled WGS sequence"/>
</dbReference>
<dbReference type="InterPro" id="IPR011059">
    <property type="entry name" value="Metal-dep_hydrolase_composite"/>
</dbReference>
<dbReference type="SUPFAM" id="SSF51338">
    <property type="entry name" value="Composite domain of metallo-dependent hydrolases"/>
    <property type="match status" value="1"/>
</dbReference>
<name>A0A419R3J4_9SPHN</name>
<feature type="domain" description="Amidohydrolase-related" evidence="1">
    <location>
        <begin position="397"/>
        <end position="745"/>
    </location>
</feature>
<keyword evidence="3" id="KW-1185">Reference proteome</keyword>
<dbReference type="Pfam" id="PF01979">
    <property type="entry name" value="Amidohydro_1"/>
    <property type="match status" value="1"/>
</dbReference>
<dbReference type="EMBL" id="RAHJ01000014">
    <property type="protein sequence ID" value="RJX69098.1"/>
    <property type="molecule type" value="Genomic_DNA"/>
</dbReference>
<gene>
    <name evidence="2" type="ORF">D6858_04130</name>
</gene>